<proteinExistence type="predicted"/>
<name>A0ABV0QHB9_9TELE</name>
<keyword evidence="4" id="KW-1185">Reference proteome</keyword>
<dbReference type="InterPro" id="IPR028939">
    <property type="entry name" value="P5C_Rdtase_cat_N"/>
</dbReference>
<dbReference type="InterPro" id="IPR036291">
    <property type="entry name" value="NAD(P)-bd_dom_sf"/>
</dbReference>
<dbReference type="EMBL" id="JAHRIN010010474">
    <property type="protein sequence ID" value="MEQ2195204.1"/>
    <property type="molecule type" value="Genomic_DNA"/>
</dbReference>
<dbReference type="SUPFAM" id="SSF51735">
    <property type="entry name" value="NAD(P)-binding Rossmann-fold domains"/>
    <property type="match status" value="1"/>
</dbReference>
<feature type="domain" description="Pyrroline-5-carboxylate reductase catalytic N-terminal" evidence="2">
    <location>
        <begin position="37"/>
        <end position="76"/>
    </location>
</feature>
<dbReference type="Proteomes" id="UP001434883">
    <property type="component" value="Unassembled WGS sequence"/>
</dbReference>
<comment type="caution">
    <text evidence="3">The sequence shown here is derived from an EMBL/GenBank/DDBJ whole genome shotgun (WGS) entry which is preliminary data.</text>
</comment>
<reference evidence="3 4" key="1">
    <citation type="submission" date="2021-06" db="EMBL/GenBank/DDBJ databases">
        <authorList>
            <person name="Palmer J.M."/>
        </authorList>
    </citation>
    <scope>NUCLEOTIDE SEQUENCE [LARGE SCALE GENOMIC DNA]</scope>
    <source>
        <strain evidence="3 4">XC_2019</strain>
        <tissue evidence="3">Muscle</tissue>
    </source>
</reference>
<keyword evidence="1" id="KW-0560">Oxidoreductase</keyword>
<evidence type="ECO:0000256" key="1">
    <source>
        <dbReference type="ARBA" id="ARBA00023002"/>
    </source>
</evidence>
<accession>A0ABV0QHB9</accession>
<evidence type="ECO:0000259" key="2">
    <source>
        <dbReference type="Pfam" id="PF03807"/>
    </source>
</evidence>
<feature type="non-terminal residue" evidence="3">
    <location>
        <position position="1"/>
    </location>
</feature>
<evidence type="ECO:0000313" key="4">
    <source>
        <dbReference type="Proteomes" id="UP001434883"/>
    </source>
</evidence>
<dbReference type="Pfam" id="PF03807">
    <property type="entry name" value="F420_oxidored"/>
    <property type="match status" value="1"/>
</dbReference>
<dbReference type="PANTHER" id="PTHR14239:SF8">
    <property type="entry name" value="METALLOREDUCTASE STEAP3"/>
    <property type="match status" value="1"/>
</dbReference>
<dbReference type="InterPro" id="IPR051267">
    <property type="entry name" value="STEAP_metalloreductase"/>
</dbReference>
<evidence type="ECO:0000313" key="3">
    <source>
        <dbReference type="EMBL" id="MEQ2195204.1"/>
    </source>
</evidence>
<dbReference type="Gene3D" id="3.40.50.720">
    <property type="entry name" value="NAD(P)-binding Rossmann-like Domain"/>
    <property type="match status" value="1"/>
</dbReference>
<organism evidence="3 4">
    <name type="scientific">Xenoophorus captivus</name>
    <dbReference type="NCBI Taxonomy" id="1517983"/>
    <lineage>
        <taxon>Eukaryota</taxon>
        <taxon>Metazoa</taxon>
        <taxon>Chordata</taxon>
        <taxon>Craniata</taxon>
        <taxon>Vertebrata</taxon>
        <taxon>Euteleostomi</taxon>
        <taxon>Actinopterygii</taxon>
        <taxon>Neopterygii</taxon>
        <taxon>Teleostei</taxon>
        <taxon>Neoteleostei</taxon>
        <taxon>Acanthomorphata</taxon>
        <taxon>Ovalentaria</taxon>
        <taxon>Atherinomorphae</taxon>
        <taxon>Cyprinodontiformes</taxon>
        <taxon>Goodeidae</taxon>
        <taxon>Xenoophorus</taxon>
    </lineage>
</organism>
<protein>
    <recommendedName>
        <fullName evidence="2">Pyrroline-5-carboxylate reductase catalytic N-terminal domain-containing protein</fullName>
    </recommendedName>
</protein>
<gene>
    <name evidence="3" type="ORF">XENOCAPTIV_009022</name>
</gene>
<dbReference type="PANTHER" id="PTHR14239">
    <property type="entry name" value="DUDULIN-RELATED"/>
    <property type="match status" value="1"/>
</dbReference>
<sequence length="86" mass="9427">ICKRIMPDEMSRPLIRERGEGARHLEDSVADPSAPVIGILGTGDFSRSLARRLVASGYQVVVGSRTPKIFVALFPEEVEVIHTLIV</sequence>